<organism evidence="5 6">
    <name type="scientific">Hazenella coriacea</name>
    <dbReference type="NCBI Taxonomy" id="1179467"/>
    <lineage>
        <taxon>Bacteria</taxon>
        <taxon>Bacillati</taxon>
        <taxon>Bacillota</taxon>
        <taxon>Bacilli</taxon>
        <taxon>Bacillales</taxon>
        <taxon>Thermoactinomycetaceae</taxon>
        <taxon>Hazenella</taxon>
    </lineage>
</organism>
<dbReference type="PROSITE" id="PS50943">
    <property type="entry name" value="HTH_CROC1"/>
    <property type="match status" value="1"/>
</dbReference>
<dbReference type="PROSITE" id="PS50005">
    <property type="entry name" value="TPR"/>
    <property type="match status" value="3"/>
</dbReference>
<reference evidence="5 6" key="1">
    <citation type="submission" date="2019-03" db="EMBL/GenBank/DDBJ databases">
        <title>Genomic Encyclopedia of Type Strains, Phase IV (KMG-IV): sequencing the most valuable type-strain genomes for metagenomic binning, comparative biology and taxonomic classification.</title>
        <authorList>
            <person name="Goeker M."/>
        </authorList>
    </citation>
    <scope>NUCLEOTIDE SEQUENCE [LARGE SCALE GENOMIC DNA]</scope>
    <source>
        <strain evidence="5 6">DSM 45707</strain>
    </source>
</reference>
<name>A0A4R3L9L4_9BACL</name>
<feature type="repeat" description="TPR" evidence="3">
    <location>
        <begin position="277"/>
        <end position="310"/>
    </location>
</feature>
<keyword evidence="2 3" id="KW-0802">TPR repeat</keyword>
<dbReference type="Proteomes" id="UP000294937">
    <property type="component" value="Unassembled WGS sequence"/>
</dbReference>
<evidence type="ECO:0000256" key="3">
    <source>
        <dbReference type="PROSITE-ProRule" id="PRU00339"/>
    </source>
</evidence>
<dbReference type="AlphaFoldDB" id="A0A4R3L9L4"/>
<dbReference type="PANTHER" id="PTHR44943:SF8">
    <property type="entry name" value="TPR REPEAT-CONTAINING PROTEIN MJ0263"/>
    <property type="match status" value="1"/>
</dbReference>
<evidence type="ECO:0000313" key="5">
    <source>
        <dbReference type="EMBL" id="TCS96771.1"/>
    </source>
</evidence>
<proteinExistence type="predicted"/>
<dbReference type="Pfam" id="PF13424">
    <property type="entry name" value="TPR_12"/>
    <property type="match status" value="1"/>
</dbReference>
<dbReference type="SUPFAM" id="SSF47413">
    <property type="entry name" value="lambda repressor-like DNA-binding domains"/>
    <property type="match status" value="1"/>
</dbReference>
<dbReference type="Pfam" id="PF13181">
    <property type="entry name" value="TPR_8"/>
    <property type="match status" value="1"/>
</dbReference>
<feature type="repeat" description="TPR" evidence="3">
    <location>
        <begin position="317"/>
        <end position="350"/>
    </location>
</feature>
<dbReference type="InterPro" id="IPR011990">
    <property type="entry name" value="TPR-like_helical_dom_sf"/>
</dbReference>
<protein>
    <submittedName>
        <fullName evidence="5">Tetratricopeptide repeat protein</fullName>
    </submittedName>
</protein>
<sequence length="436" mass="50974">MDLITIGQLLRKRRKDLRKKMEDLADGHISTSTISNIERGLPNVNPNKVTYYAEKLNVELEDLPNLVNESRKEAQKVDSILHSVQSLLVSNPDEVLKRLNSLTISPSSPSHCTKLYLLGRYHQIAEKDLETAHNLFLEAIRTIDRFSTMTKTNIKAACYYELARVFYYQNEMENALHTCLKGIDSFVSNGERSYLIHSLKVSKAIYLENLERYDEALNTLDELWVDLNDIKNLFVILNMHEVKAKILMNKKMYTEAIQIATDGIEIARINRFHERIFELWTILGVIHMRTNDLDEAENCLLTALALDNKIDNEYLFIRPHTQLGLLYMKQEQWEEAFQTLDKAVRLGAKTNDAKRHVLALIVLGDWYRLREQYSEAVQTYQKALELARRHDFKKQQYESLFELSRCWKQIDEVEFSKSVANLFEIELQLHHERIIP</sequence>
<dbReference type="RefSeq" id="WP_165875746.1">
    <property type="nucleotide sequence ID" value="NZ_SMAG01000001.1"/>
</dbReference>
<dbReference type="InterPro" id="IPR010982">
    <property type="entry name" value="Lambda_DNA-bd_dom_sf"/>
</dbReference>
<dbReference type="CDD" id="cd00093">
    <property type="entry name" value="HTH_XRE"/>
    <property type="match status" value="1"/>
</dbReference>
<keyword evidence="6" id="KW-1185">Reference proteome</keyword>
<keyword evidence="1" id="KW-0677">Repeat</keyword>
<gene>
    <name evidence="5" type="ORF">EDD58_101412</name>
</gene>
<evidence type="ECO:0000259" key="4">
    <source>
        <dbReference type="PROSITE" id="PS50943"/>
    </source>
</evidence>
<evidence type="ECO:0000256" key="1">
    <source>
        <dbReference type="ARBA" id="ARBA00022737"/>
    </source>
</evidence>
<evidence type="ECO:0000313" key="6">
    <source>
        <dbReference type="Proteomes" id="UP000294937"/>
    </source>
</evidence>
<dbReference type="SMART" id="SM00028">
    <property type="entry name" value="TPR"/>
    <property type="match status" value="5"/>
</dbReference>
<dbReference type="InterPro" id="IPR019734">
    <property type="entry name" value="TPR_rpt"/>
</dbReference>
<evidence type="ECO:0000256" key="2">
    <source>
        <dbReference type="ARBA" id="ARBA00022803"/>
    </source>
</evidence>
<dbReference type="SMART" id="SM00530">
    <property type="entry name" value="HTH_XRE"/>
    <property type="match status" value="1"/>
</dbReference>
<dbReference type="GO" id="GO:0003677">
    <property type="term" value="F:DNA binding"/>
    <property type="evidence" value="ECO:0007669"/>
    <property type="project" value="InterPro"/>
</dbReference>
<dbReference type="Gene3D" id="1.25.40.10">
    <property type="entry name" value="Tetratricopeptide repeat domain"/>
    <property type="match status" value="2"/>
</dbReference>
<dbReference type="InterPro" id="IPR001387">
    <property type="entry name" value="Cro/C1-type_HTH"/>
</dbReference>
<dbReference type="PANTHER" id="PTHR44943">
    <property type="entry name" value="CELLULOSE SYNTHASE OPERON PROTEIN C"/>
    <property type="match status" value="1"/>
</dbReference>
<comment type="caution">
    <text evidence="5">The sequence shown here is derived from an EMBL/GenBank/DDBJ whole genome shotgun (WGS) entry which is preliminary data.</text>
</comment>
<dbReference type="EMBL" id="SMAG01000001">
    <property type="protein sequence ID" value="TCS96771.1"/>
    <property type="molecule type" value="Genomic_DNA"/>
</dbReference>
<dbReference type="Pfam" id="PF01381">
    <property type="entry name" value="HTH_3"/>
    <property type="match status" value="1"/>
</dbReference>
<feature type="domain" description="HTH cro/C1-type" evidence="4">
    <location>
        <begin position="10"/>
        <end position="63"/>
    </location>
</feature>
<dbReference type="Gene3D" id="1.10.260.40">
    <property type="entry name" value="lambda repressor-like DNA-binding domains"/>
    <property type="match status" value="1"/>
</dbReference>
<accession>A0A4R3L9L4</accession>
<dbReference type="SUPFAM" id="SSF48452">
    <property type="entry name" value="TPR-like"/>
    <property type="match status" value="2"/>
</dbReference>
<feature type="repeat" description="TPR" evidence="3">
    <location>
        <begin position="357"/>
        <end position="390"/>
    </location>
</feature>
<dbReference type="InterPro" id="IPR051685">
    <property type="entry name" value="Ycf3/AcsC/BcsC/TPR_MFPF"/>
</dbReference>